<dbReference type="Pfam" id="PF12586">
    <property type="entry name" value="DUF3760"/>
    <property type="match status" value="1"/>
</dbReference>
<reference evidence="2" key="1">
    <citation type="submission" date="2015-01" db="EMBL/GenBank/DDBJ databases">
        <title>The Genome Sequence of Cryptococcus gattii CA1280.</title>
        <authorList>
            <consortium name="The Broad Institute Genomics Platform"/>
            <person name="Cuomo C."/>
            <person name="Litvintseva A."/>
            <person name="Chen Y."/>
            <person name="Heitman J."/>
            <person name="Sun S."/>
            <person name="Springer D."/>
            <person name="Dromer F."/>
            <person name="Young S."/>
            <person name="Zeng Q."/>
            <person name="Gargeya S."/>
            <person name="Abouelleil A."/>
            <person name="Alvarado L."/>
            <person name="Chapman S.B."/>
            <person name="Gainer-Dewar J."/>
            <person name="Goldberg J."/>
            <person name="Griggs A."/>
            <person name="Gujja S."/>
            <person name="Hansen M."/>
            <person name="Howarth C."/>
            <person name="Imamovic A."/>
            <person name="Larimer J."/>
            <person name="Murphy C."/>
            <person name="Naylor J."/>
            <person name="Pearson M."/>
            <person name="Priest M."/>
            <person name="Roberts A."/>
            <person name="Saif S."/>
            <person name="Shea T."/>
            <person name="Sykes S."/>
            <person name="Wortman J."/>
            <person name="Nusbaum C."/>
            <person name="Birren B."/>
        </authorList>
    </citation>
    <scope>NUCLEOTIDE SEQUENCE [LARGE SCALE GENOMIC DNA]</scope>
    <source>
        <strain evidence="2">CA1280</strain>
    </source>
</reference>
<name>A0A0D0TMQ1_CRYGA</name>
<feature type="region of interest" description="Disordered" evidence="1">
    <location>
        <begin position="265"/>
        <end position="303"/>
    </location>
</feature>
<proteinExistence type="predicted"/>
<sequence length="323" mass="36543">MSVDGKQPFFPPPAYSPRRASAALVATNPYTNATYHSPNAEFELYAQVDEYGLPPSFTELPRLDKLVAVHDIILQHFSDIEPLKALTLSSEVYDIVVPYVYRHVKASKGLLAGLEFRSKAWKRKQKALSCVKVLEIDSMEEMWRIAMLGYKEYSNLPRSYTKLFSEVRKVVIAKEVLTGIYVMKREGEPQRTWSMEELRAALRLQLPPIVREVISPLPPKTVGGSATKMVVFPVQRPEPSRFISPPSTPISTRILSYFHCYHPQGQQSQQQQQSGQQPGQGQVTDRRRQSDVSSCESEHTSVSSFGLPFMRTISRRRSSHTAG</sequence>
<dbReference type="AlphaFoldDB" id="A0A0D0TMQ1"/>
<organism evidence="2">
    <name type="scientific">Cryptococcus bacillisporus CA1280</name>
    <dbReference type="NCBI Taxonomy" id="1296109"/>
    <lineage>
        <taxon>Eukaryota</taxon>
        <taxon>Fungi</taxon>
        <taxon>Dikarya</taxon>
        <taxon>Basidiomycota</taxon>
        <taxon>Agaricomycotina</taxon>
        <taxon>Tremellomycetes</taxon>
        <taxon>Tremellales</taxon>
        <taxon>Cryptococcaceae</taxon>
        <taxon>Cryptococcus</taxon>
        <taxon>Cryptococcus gattii species complex</taxon>
    </lineage>
</organism>
<dbReference type="EMBL" id="KN847978">
    <property type="protein sequence ID" value="KIR47957.1"/>
    <property type="molecule type" value="Genomic_DNA"/>
</dbReference>
<gene>
    <name evidence="2" type="ORF">I312_02471</name>
</gene>
<protein>
    <submittedName>
        <fullName evidence="2">Uncharacterized protein</fullName>
    </submittedName>
</protein>
<feature type="compositionally biased region" description="Low complexity" evidence="1">
    <location>
        <begin position="265"/>
        <end position="282"/>
    </location>
</feature>
<feature type="compositionally biased region" description="Low complexity" evidence="1">
    <location>
        <begin position="292"/>
        <end position="303"/>
    </location>
</feature>
<evidence type="ECO:0000256" key="1">
    <source>
        <dbReference type="SAM" id="MobiDB-lite"/>
    </source>
</evidence>
<dbReference type="HOGENOM" id="CLU_860570_0_0_1"/>
<accession>A0A0D0TMQ1</accession>
<dbReference type="InterPro" id="IPR022235">
    <property type="entry name" value="DUF3760"/>
</dbReference>
<dbReference type="OrthoDB" id="2573518at2759"/>
<evidence type="ECO:0000313" key="2">
    <source>
        <dbReference type="EMBL" id="KIR47957.1"/>
    </source>
</evidence>